<dbReference type="GO" id="GO:0015171">
    <property type="term" value="F:amino acid transmembrane transporter activity"/>
    <property type="evidence" value="ECO:0007669"/>
    <property type="project" value="TreeGrafter"/>
</dbReference>
<feature type="transmembrane region" description="Helical" evidence="6">
    <location>
        <begin position="199"/>
        <end position="226"/>
    </location>
</feature>
<keyword evidence="2" id="KW-0813">Transport</keyword>
<keyword evidence="8" id="KW-1185">Reference proteome</keyword>
<dbReference type="PANTHER" id="PTHR43243:SF4">
    <property type="entry name" value="CATIONIC AMINO ACID TRANSPORTER 4"/>
    <property type="match status" value="1"/>
</dbReference>
<evidence type="ECO:0000313" key="8">
    <source>
        <dbReference type="Proteomes" id="UP000253250"/>
    </source>
</evidence>
<proteinExistence type="predicted"/>
<evidence type="ECO:0000256" key="5">
    <source>
        <dbReference type="ARBA" id="ARBA00023136"/>
    </source>
</evidence>
<evidence type="ECO:0000256" key="6">
    <source>
        <dbReference type="SAM" id="Phobius"/>
    </source>
</evidence>
<sequence length="515" mass="54078">MAGYCRLGRRCESPQDRVAGGPEPLRILRSRASILRSWFRTKDIGGPRADTGLRRCLTTMDLIFLGIGGIIGAGIFVLTGVAAARDAGPAIVLSFLISGLACAFTALSYAELAAAVGGSGSAYGYAYAGLGEIVAWTVGWDLVLEYGVATAAVAIGWSGYVRNALASVGIHLPLAYTKANIYAVAAWGLGLFHRPIPGVIAAHAAAGGFMNAPAAAIILVLSLVLAAGVRQSAALNGLMVIVKLAVIGLFIAVAAFHVTPGNWHPFMPFGWPGVMRGAALIFFAYIGFDAVSTAAEETRDPQHSLPIGIIVSLLVCTVIYILVSGLLTSIVPYFTLDTASPVAQAMLDLDHPLVALLIGIGAIVGLTSVMLVLFYGLTRIFLAMARDGLLPSSFAAVHARTQTPVRVILICGVLMALIAGLTPIAYVAELVNIGTLAAFTIVCAGVLVLRYTRPDLPRPFRAPGSPVVPLLGMGFCIYLMMSLPLVTWIRFVVWFVIGLGIYISYGRSHSQLAAK</sequence>
<comment type="caution">
    <text evidence="7">The sequence shown here is derived from an EMBL/GenBank/DDBJ whole genome shotgun (WGS) entry which is preliminary data.</text>
</comment>
<feature type="transmembrane region" description="Helical" evidence="6">
    <location>
        <begin position="354"/>
        <end position="377"/>
    </location>
</feature>
<dbReference type="EMBL" id="PSYR01000001">
    <property type="protein sequence ID" value="RCN59202.1"/>
    <property type="molecule type" value="Genomic_DNA"/>
</dbReference>
<feature type="transmembrane region" description="Helical" evidence="6">
    <location>
        <begin position="307"/>
        <end position="334"/>
    </location>
</feature>
<evidence type="ECO:0000256" key="1">
    <source>
        <dbReference type="ARBA" id="ARBA00004141"/>
    </source>
</evidence>
<evidence type="ECO:0000313" key="7">
    <source>
        <dbReference type="EMBL" id="RCN59202.1"/>
    </source>
</evidence>
<evidence type="ECO:0000256" key="4">
    <source>
        <dbReference type="ARBA" id="ARBA00022989"/>
    </source>
</evidence>
<feature type="transmembrane region" description="Helical" evidence="6">
    <location>
        <begin position="62"/>
        <end position="84"/>
    </location>
</feature>
<feature type="transmembrane region" description="Helical" evidence="6">
    <location>
        <begin position="146"/>
        <end position="163"/>
    </location>
</feature>
<dbReference type="OrthoDB" id="9804700at2"/>
<feature type="transmembrane region" description="Helical" evidence="6">
    <location>
        <begin position="238"/>
        <end position="258"/>
    </location>
</feature>
<dbReference type="GO" id="GO:0016020">
    <property type="term" value="C:membrane"/>
    <property type="evidence" value="ECO:0007669"/>
    <property type="project" value="UniProtKB-SubCell"/>
</dbReference>
<feature type="transmembrane region" description="Helical" evidence="6">
    <location>
        <begin position="464"/>
        <end position="481"/>
    </location>
</feature>
<keyword evidence="3 6" id="KW-0812">Transmembrane</keyword>
<evidence type="ECO:0000256" key="3">
    <source>
        <dbReference type="ARBA" id="ARBA00022692"/>
    </source>
</evidence>
<dbReference type="PANTHER" id="PTHR43243">
    <property type="entry name" value="INNER MEMBRANE TRANSPORTER YGJI-RELATED"/>
    <property type="match status" value="1"/>
</dbReference>
<keyword evidence="5 6" id="KW-0472">Membrane</keyword>
<feature type="transmembrane region" description="Helical" evidence="6">
    <location>
        <begin position="407"/>
        <end position="427"/>
    </location>
</feature>
<dbReference type="PIRSF" id="PIRSF006060">
    <property type="entry name" value="AA_transporter"/>
    <property type="match status" value="1"/>
</dbReference>
<evidence type="ECO:0000256" key="2">
    <source>
        <dbReference type="ARBA" id="ARBA00022448"/>
    </source>
</evidence>
<reference evidence="7 8" key="1">
    <citation type="submission" date="2018-02" db="EMBL/GenBank/DDBJ databases">
        <title>Insights into the biology of acidophilic members of the Acidiferrobacteraceae family derived from comparative genomic analyses.</title>
        <authorList>
            <person name="Issotta F."/>
            <person name="Thyssen C."/>
            <person name="Mena C."/>
            <person name="Moya A."/>
            <person name="Bellenberg S."/>
            <person name="Sproer C."/>
            <person name="Covarrubias P.C."/>
            <person name="Sand W."/>
            <person name="Quatrini R."/>
            <person name="Vera M."/>
        </authorList>
    </citation>
    <scope>NUCLEOTIDE SEQUENCE [LARGE SCALE GENOMIC DNA]</scope>
    <source>
        <strain evidence="8">m-1</strain>
    </source>
</reference>
<feature type="transmembrane region" description="Helical" evidence="6">
    <location>
        <begin position="175"/>
        <end position="193"/>
    </location>
</feature>
<feature type="transmembrane region" description="Helical" evidence="6">
    <location>
        <begin position="122"/>
        <end position="140"/>
    </location>
</feature>
<comment type="subcellular location">
    <subcellularLocation>
        <location evidence="1">Membrane</location>
        <topology evidence="1">Multi-pass membrane protein</topology>
    </subcellularLocation>
</comment>
<keyword evidence="4 6" id="KW-1133">Transmembrane helix</keyword>
<organism evidence="7 8">
    <name type="scientific">Acidiferrobacter thiooxydans</name>
    <dbReference type="NCBI Taxonomy" id="163359"/>
    <lineage>
        <taxon>Bacteria</taxon>
        <taxon>Pseudomonadati</taxon>
        <taxon>Pseudomonadota</taxon>
        <taxon>Gammaproteobacteria</taxon>
        <taxon>Acidiferrobacterales</taxon>
        <taxon>Acidiferrobacteraceae</taxon>
        <taxon>Acidiferrobacter</taxon>
    </lineage>
</organism>
<dbReference type="InterPro" id="IPR002293">
    <property type="entry name" value="AA/rel_permease1"/>
</dbReference>
<feature type="transmembrane region" description="Helical" evidence="6">
    <location>
        <begin position="487"/>
        <end position="505"/>
    </location>
</feature>
<dbReference type="AlphaFoldDB" id="A0A368HIK0"/>
<feature type="transmembrane region" description="Helical" evidence="6">
    <location>
        <begin position="90"/>
        <end position="110"/>
    </location>
</feature>
<accession>A0A368HIK0</accession>
<dbReference type="Pfam" id="PF13520">
    <property type="entry name" value="AA_permease_2"/>
    <property type="match status" value="1"/>
</dbReference>
<protein>
    <submittedName>
        <fullName evidence="7">Amino acid permease</fullName>
    </submittedName>
</protein>
<dbReference type="Proteomes" id="UP000253250">
    <property type="component" value="Unassembled WGS sequence"/>
</dbReference>
<dbReference type="Gene3D" id="1.20.1740.10">
    <property type="entry name" value="Amino acid/polyamine transporter I"/>
    <property type="match status" value="1"/>
</dbReference>
<feature type="transmembrane region" description="Helical" evidence="6">
    <location>
        <begin position="433"/>
        <end position="452"/>
    </location>
</feature>
<gene>
    <name evidence="7" type="ORF">C4900_05660</name>
</gene>
<name>A0A368HIK0_9GAMM</name>